<dbReference type="Proteomes" id="UP000029554">
    <property type="component" value="Unassembled WGS sequence"/>
</dbReference>
<reference evidence="1 2" key="1">
    <citation type="submission" date="2014-09" db="EMBL/GenBank/DDBJ databases">
        <title>Whole Genome Shotgun of Flavobacterium aquatile LMG 4008.</title>
        <authorList>
            <person name="Gale A.N."/>
            <person name="Pipes S.E."/>
            <person name="Newman J.D."/>
        </authorList>
    </citation>
    <scope>NUCLEOTIDE SEQUENCE [LARGE SCALE GENOMIC DNA]</scope>
    <source>
        <strain evidence="1 2">LMG 4008</strain>
    </source>
</reference>
<dbReference type="STRING" id="1453498.LG45_15145"/>
<accession>A0A095SQ31</accession>
<evidence type="ECO:0000313" key="2">
    <source>
        <dbReference type="Proteomes" id="UP000029554"/>
    </source>
</evidence>
<evidence type="ECO:0000313" key="1">
    <source>
        <dbReference type="EMBL" id="KGD66771.1"/>
    </source>
</evidence>
<comment type="caution">
    <text evidence="1">The sequence shown here is derived from an EMBL/GenBank/DDBJ whole genome shotgun (WGS) entry which is preliminary data.</text>
</comment>
<sequence length="502" mass="56420">MSYILGDVFKKLTNGGDPRMLGPNNFIAWEPVPTIIDPEAFDYALKGFFGATPKIEGMTDEEYSDARASKKYSKYAYAEEFARLADQIPSLIPELDANGARKFTIFNPHPDHTKSNVYQDIMDYCVVKNTKIDPKVEKKLETLRKQIVTIKKLANPDYDDTVVEHPDDNPKFIYQSFPSPQYVKYLEYEALYYEAEDQLTDLQKRVADGDSDAMSEMAINGRNVIKRRDDALKRWEGIGYKGKIEKALNYIDEIESSNFITIKKRYESELLAAKRTGLGGMNTYFYSAPVPASTLANSKKWLKYEFKKSDYESNYQSTAHSWSAGATFAGLFSVGGSGTHKRVNSNYNFNDFEMSFKIGKCFVSSPWLGTTFIKSRYWKYSKNGEVITNNQMVSDGNGKGLLPAVPTEFYFLTDLKIGFKKGSDSYKRAEDEIKAAGGLMIGPFAIGGSYGYSDTRVNSSGSRESQGMSSDGILLIGRKCNIIDLSPNPLPSIKADEWVEVN</sequence>
<protein>
    <submittedName>
        <fullName evidence="1">Uncharacterized protein</fullName>
    </submittedName>
</protein>
<organism evidence="1 2">
    <name type="scientific">Flavobacterium aquatile LMG 4008 = ATCC 11947</name>
    <dbReference type="NCBI Taxonomy" id="1453498"/>
    <lineage>
        <taxon>Bacteria</taxon>
        <taxon>Pseudomonadati</taxon>
        <taxon>Bacteroidota</taxon>
        <taxon>Flavobacteriia</taxon>
        <taxon>Flavobacteriales</taxon>
        <taxon>Flavobacteriaceae</taxon>
        <taxon>Flavobacterium</taxon>
    </lineage>
</organism>
<dbReference type="EMBL" id="JRHH01000006">
    <property type="protein sequence ID" value="KGD66771.1"/>
    <property type="molecule type" value="Genomic_DNA"/>
</dbReference>
<dbReference type="AlphaFoldDB" id="A0A095SQ31"/>
<gene>
    <name evidence="1" type="ORF">LG45_15145</name>
</gene>
<dbReference type="eggNOG" id="ENOG502Z7RV">
    <property type="taxonomic scope" value="Bacteria"/>
</dbReference>
<proteinExistence type="predicted"/>
<keyword evidence="2" id="KW-1185">Reference proteome</keyword>
<name>A0A095SQ31_9FLAO</name>